<organism evidence="2 3">
    <name type="scientific">Prevotella communis</name>
    <dbReference type="NCBI Taxonomy" id="2913614"/>
    <lineage>
        <taxon>Bacteria</taxon>
        <taxon>Pseudomonadati</taxon>
        <taxon>Bacteroidota</taxon>
        <taxon>Bacteroidia</taxon>
        <taxon>Bacteroidales</taxon>
        <taxon>Prevotellaceae</taxon>
        <taxon>Prevotella</taxon>
    </lineage>
</organism>
<feature type="transmembrane region" description="Helical" evidence="1">
    <location>
        <begin position="251"/>
        <end position="271"/>
    </location>
</feature>
<dbReference type="EMBL" id="FNCQ01000003">
    <property type="protein sequence ID" value="SDG36361.1"/>
    <property type="molecule type" value="Genomic_DNA"/>
</dbReference>
<evidence type="ECO:0000313" key="3">
    <source>
        <dbReference type="Proteomes" id="UP000198779"/>
    </source>
</evidence>
<reference evidence="3" key="1">
    <citation type="submission" date="2016-10" db="EMBL/GenBank/DDBJ databases">
        <authorList>
            <person name="Varghese N."/>
            <person name="Submissions S."/>
        </authorList>
    </citation>
    <scope>NUCLEOTIDE SEQUENCE [LARGE SCALE GENOMIC DNA]</scope>
    <source>
        <strain evidence="3">BP1-148</strain>
    </source>
</reference>
<keyword evidence="1" id="KW-1133">Transmembrane helix</keyword>
<keyword evidence="1" id="KW-0472">Membrane</keyword>
<evidence type="ECO:0008006" key="4">
    <source>
        <dbReference type="Google" id="ProtNLM"/>
    </source>
</evidence>
<feature type="transmembrane region" description="Helical" evidence="1">
    <location>
        <begin position="196"/>
        <end position="215"/>
    </location>
</feature>
<evidence type="ECO:0000313" key="2">
    <source>
        <dbReference type="EMBL" id="SDG36361.1"/>
    </source>
</evidence>
<feature type="transmembrane region" description="Helical" evidence="1">
    <location>
        <begin position="278"/>
        <end position="299"/>
    </location>
</feature>
<feature type="transmembrane region" description="Helical" evidence="1">
    <location>
        <begin position="76"/>
        <end position="94"/>
    </location>
</feature>
<feature type="transmembrane region" description="Helical" evidence="1">
    <location>
        <begin position="7"/>
        <end position="29"/>
    </location>
</feature>
<keyword evidence="3" id="KW-1185">Reference proteome</keyword>
<protein>
    <recommendedName>
        <fullName evidence="4">EpsG family protein</fullName>
    </recommendedName>
</protein>
<dbReference type="AlphaFoldDB" id="A0A1G7TMD8"/>
<accession>A0A1G7TMD8</accession>
<proteinExistence type="predicted"/>
<dbReference type="Proteomes" id="UP000198779">
    <property type="component" value="Unassembled WGS sequence"/>
</dbReference>
<gene>
    <name evidence="2" type="ORF">SAMN04487901_10363</name>
</gene>
<evidence type="ECO:0000256" key="1">
    <source>
        <dbReference type="SAM" id="Phobius"/>
    </source>
</evidence>
<keyword evidence="1" id="KW-0812">Transmembrane</keyword>
<sequence>MTLPVAAVYAIGIWAIAMFGGSPSFFAWPQMACYVAASYMMVELNNSNALLRVRSRMVGATFIVLSCMYISGFQSLIGDLGLVGIIASFLILFSTYQDQQAAGKTYYAFLALGCSSLLYAEYLYYVPLLWVLMISRLNSLSWRTLVASILGIITPYWFVSLWLFYIWDFTPLTDHLSDLNSFVLPANYLAVTLEQLLVYIFLAVVSITGIIHFWQYSYEDKIHIRQLFGFFIAVNLLTLLFIALQPQQFNAFIRIVIICASPIVAHFMTLTHSRITNIAFFVILSTCIIITFINLWMHFLNF</sequence>
<feature type="transmembrane region" description="Helical" evidence="1">
    <location>
        <begin position="106"/>
        <end position="133"/>
    </location>
</feature>
<feature type="transmembrane region" description="Helical" evidence="1">
    <location>
        <begin position="145"/>
        <end position="167"/>
    </location>
</feature>
<name>A0A1G7TMD8_9BACT</name>
<feature type="transmembrane region" description="Helical" evidence="1">
    <location>
        <begin position="227"/>
        <end position="245"/>
    </location>
</feature>
<dbReference type="STRING" id="645274.SAMN04487901_10363"/>